<evidence type="ECO:0000313" key="8">
    <source>
        <dbReference type="Proteomes" id="UP000271587"/>
    </source>
</evidence>
<evidence type="ECO:0000259" key="6">
    <source>
        <dbReference type="Pfam" id="PF13515"/>
    </source>
</evidence>
<dbReference type="InterPro" id="IPR049453">
    <property type="entry name" value="Memb_transporter_dom"/>
</dbReference>
<feature type="transmembrane region" description="Helical" evidence="5">
    <location>
        <begin position="125"/>
        <end position="146"/>
    </location>
</feature>
<dbReference type="Pfam" id="PF13515">
    <property type="entry name" value="FUSC_2"/>
    <property type="match status" value="1"/>
</dbReference>
<evidence type="ECO:0000256" key="3">
    <source>
        <dbReference type="ARBA" id="ARBA00022989"/>
    </source>
</evidence>
<feature type="transmembrane region" description="Helical" evidence="5">
    <location>
        <begin position="103"/>
        <end position="120"/>
    </location>
</feature>
<evidence type="ECO:0000256" key="1">
    <source>
        <dbReference type="ARBA" id="ARBA00004141"/>
    </source>
</evidence>
<dbReference type="OrthoDB" id="5198202at2"/>
<evidence type="ECO:0000313" key="7">
    <source>
        <dbReference type="EMBL" id="AZA10608.1"/>
    </source>
</evidence>
<keyword evidence="4 5" id="KW-0472">Membrane</keyword>
<dbReference type="RefSeq" id="WP_123933054.1">
    <property type="nucleotide sequence ID" value="NZ_CP033897.1"/>
</dbReference>
<dbReference type="KEGG" id="cgk:CGERO_01370"/>
<gene>
    <name evidence="7" type="ORF">CGERO_01370</name>
</gene>
<evidence type="ECO:0000256" key="4">
    <source>
        <dbReference type="ARBA" id="ARBA00023136"/>
    </source>
</evidence>
<name>A0A3G6J0W2_9CORY</name>
<organism evidence="7 8">
    <name type="scientific">Corynebacterium gerontici</name>
    <dbReference type="NCBI Taxonomy" id="2079234"/>
    <lineage>
        <taxon>Bacteria</taxon>
        <taxon>Bacillati</taxon>
        <taxon>Actinomycetota</taxon>
        <taxon>Actinomycetes</taxon>
        <taxon>Mycobacteriales</taxon>
        <taxon>Corynebacteriaceae</taxon>
        <taxon>Corynebacterium</taxon>
    </lineage>
</organism>
<reference evidence="7 8" key="1">
    <citation type="submission" date="2018-11" db="EMBL/GenBank/DDBJ databases">
        <authorList>
            <person name="Kleinhagauer T."/>
            <person name="Glaeser S.P."/>
            <person name="Spergser J."/>
            <person name="Ruckert C."/>
            <person name="Kaempfer P."/>
            <person name="Busse H.-J."/>
        </authorList>
    </citation>
    <scope>NUCLEOTIDE SEQUENCE [LARGE SCALE GENOMIC DNA]</scope>
    <source>
        <strain evidence="7 8">W8</strain>
    </source>
</reference>
<proteinExistence type="predicted"/>
<feature type="domain" description="Integral membrane bound transporter" evidence="6">
    <location>
        <begin position="43"/>
        <end position="165"/>
    </location>
</feature>
<dbReference type="Proteomes" id="UP000271587">
    <property type="component" value="Chromosome"/>
</dbReference>
<keyword evidence="2 5" id="KW-0812">Transmembrane</keyword>
<comment type="subcellular location">
    <subcellularLocation>
        <location evidence="1">Membrane</location>
        <topology evidence="1">Multi-pass membrane protein</topology>
    </subcellularLocation>
</comment>
<sequence>MGKQTSRTTAYLKEIDNSLQNRALRLRRSFSSILQASIAAGLAFWLAHDVAGHERPFFAPMSSIIILGLSSGNRLRRAVELSIGCSIGVGLGDLIIMGIGTGNWQMTLAIFVSLVVATFLSSSQLLINQVAVGSILIATIIPPGSAAGPERMFDAVIGCTVGIVVMALIPHSPLAGGRREVAKVLRLASSVLKDVAVALPRRDHESIFAALKQVRGSQGAINAMLEAAKSAKEDTRVSPLLWASKRRVRSFARILAPVDNVIRNTRVLARRAQVLSEDGDEVSQEQICIIEELAEITDHLADVYAQPEQNQEALEIPETVKRLRQLAARAGISIATDVLSAQVILAQTRSIIVDLLQVCGMSRESAVAALVPTSHSPAFPPEVVTDLKED</sequence>
<dbReference type="EMBL" id="CP033897">
    <property type="protein sequence ID" value="AZA10608.1"/>
    <property type="molecule type" value="Genomic_DNA"/>
</dbReference>
<feature type="transmembrane region" description="Helical" evidence="5">
    <location>
        <begin position="152"/>
        <end position="169"/>
    </location>
</feature>
<keyword evidence="8" id="KW-1185">Reference proteome</keyword>
<feature type="transmembrane region" description="Helical" evidence="5">
    <location>
        <begin position="29"/>
        <end position="47"/>
    </location>
</feature>
<evidence type="ECO:0000256" key="2">
    <source>
        <dbReference type="ARBA" id="ARBA00022692"/>
    </source>
</evidence>
<protein>
    <recommendedName>
        <fullName evidence="6">Integral membrane bound transporter domain-containing protein</fullName>
    </recommendedName>
</protein>
<dbReference type="GO" id="GO:0016020">
    <property type="term" value="C:membrane"/>
    <property type="evidence" value="ECO:0007669"/>
    <property type="project" value="UniProtKB-SubCell"/>
</dbReference>
<evidence type="ECO:0000256" key="5">
    <source>
        <dbReference type="SAM" id="Phobius"/>
    </source>
</evidence>
<feature type="transmembrane region" description="Helical" evidence="5">
    <location>
        <begin position="53"/>
        <end position="71"/>
    </location>
</feature>
<accession>A0A3G6J0W2</accession>
<keyword evidence="3 5" id="KW-1133">Transmembrane helix</keyword>
<dbReference type="AlphaFoldDB" id="A0A3G6J0W2"/>